<name>A0A1H4C1I6_9RHOB</name>
<dbReference type="Gene3D" id="1.20.1730.10">
    <property type="entry name" value="Sodium/glucose cotransporter"/>
    <property type="match status" value="1"/>
</dbReference>
<dbReference type="InterPro" id="IPR038377">
    <property type="entry name" value="Na/Glc_symporter_sf"/>
</dbReference>
<feature type="transmembrane region" description="Helical" evidence="7">
    <location>
        <begin position="83"/>
        <end position="101"/>
    </location>
</feature>
<feature type="transmembrane region" description="Helical" evidence="7">
    <location>
        <begin position="232"/>
        <end position="251"/>
    </location>
</feature>
<dbReference type="CDD" id="cd10329">
    <property type="entry name" value="SLC5sbd_SGLT1-like"/>
    <property type="match status" value="1"/>
</dbReference>
<dbReference type="NCBIfam" id="TIGR00813">
    <property type="entry name" value="sss"/>
    <property type="match status" value="1"/>
</dbReference>
<evidence type="ECO:0000256" key="4">
    <source>
        <dbReference type="ARBA" id="ARBA00022989"/>
    </source>
</evidence>
<dbReference type="GO" id="GO:0005886">
    <property type="term" value="C:plasma membrane"/>
    <property type="evidence" value="ECO:0007669"/>
    <property type="project" value="TreeGrafter"/>
</dbReference>
<feature type="transmembrane region" description="Helical" evidence="7">
    <location>
        <begin position="504"/>
        <end position="521"/>
    </location>
</feature>
<evidence type="ECO:0000256" key="6">
    <source>
        <dbReference type="RuleBase" id="RU362091"/>
    </source>
</evidence>
<feature type="transmembrane region" description="Helical" evidence="7">
    <location>
        <begin position="189"/>
        <end position="208"/>
    </location>
</feature>
<proteinExistence type="inferred from homology"/>
<comment type="similarity">
    <text evidence="2 6">Belongs to the sodium:solute symporter (SSF) (TC 2.A.21) family.</text>
</comment>
<gene>
    <name evidence="8" type="ORF">SAMN05444370_106155</name>
</gene>
<evidence type="ECO:0000256" key="1">
    <source>
        <dbReference type="ARBA" id="ARBA00004141"/>
    </source>
</evidence>
<feature type="transmembrane region" description="Helical" evidence="7">
    <location>
        <begin position="315"/>
        <end position="336"/>
    </location>
</feature>
<evidence type="ECO:0000313" key="8">
    <source>
        <dbReference type="EMBL" id="SEA54236.1"/>
    </source>
</evidence>
<dbReference type="PANTHER" id="PTHR11819">
    <property type="entry name" value="SOLUTE CARRIER FAMILY 5"/>
    <property type="match status" value="1"/>
</dbReference>
<dbReference type="GO" id="GO:0005412">
    <property type="term" value="F:D-glucose:sodium symporter activity"/>
    <property type="evidence" value="ECO:0007669"/>
    <property type="project" value="TreeGrafter"/>
</dbReference>
<dbReference type="PROSITE" id="PS50283">
    <property type="entry name" value="NA_SOLUT_SYMP_3"/>
    <property type="match status" value="1"/>
</dbReference>
<keyword evidence="5 7" id="KW-0472">Membrane</keyword>
<evidence type="ECO:0000256" key="2">
    <source>
        <dbReference type="ARBA" id="ARBA00006434"/>
    </source>
</evidence>
<feature type="transmembrane region" description="Helical" evidence="7">
    <location>
        <begin position="50"/>
        <end position="71"/>
    </location>
</feature>
<comment type="subcellular location">
    <subcellularLocation>
        <location evidence="1">Membrane</location>
        <topology evidence="1">Multi-pass membrane protein</topology>
    </subcellularLocation>
</comment>
<feature type="transmembrane region" description="Helical" evidence="7">
    <location>
        <begin position="370"/>
        <end position="393"/>
    </location>
</feature>
<dbReference type="AlphaFoldDB" id="A0A1H4C1I6"/>
<evidence type="ECO:0000256" key="7">
    <source>
        <dbReference type="SAM" id="Phobius"/>
    </source>
</evidence>
<evidence type="ECO:0000313" key="9">
    <source>
        <dbReference type="Proteomes" id="UP000198703"/>
    </source>
</evidence>
<dbReference type="InterPro" id="IPR001734">
    <property type="entry name" value="Na/solute_symporter"/>
</dbReference>
<evidence type="ECO:0000256" key="5">
    <source>
        <dbReference type="ARBA" id="ARBA00023136"/>
    </source>
</evidence>
<organism evidence="8 9">
    <name type="scientific">Rubrimonas cliftonensis</name>
    <dbReference type="NCBI Taxonomy" id="89524"/>
    <lineage>
        <taxon>Bacteria</taxon>
        <taxon>Pseudomonadati</taxon>
        <taxon>Pseudomonadota</taxon>
        <taxon>Alphaproteobacteria</taxon>
        <taxon>Rhodobacterales</taxon>
        <taxon>Paracoccaceae</taxon>
        <taxon>Rubrimonas</taxon>
    </lineage>
</organism>
<dbReference type="Pfam" id="PF00474">
    <property type="entry name" value="SSF"/>
    <property type="match status" value="1"/>
</dbReference>
<reference evidence="8 9" key="1">
    <citation type="submission" date="2016-10" db="EMBL/GenBank/DDBJ databases">
        <authorList>
            <person name="de Groot N.N."/>
        </authorList>
    </citation>
    <scope>NUCLEOTIDE SEQUENCE [LARGE SCALE GENOMIC DNA]</scope>
    <source>
        <strain evidence="8 9">DSM 15345</strain>
    </source>
</reference>
<sequence length="522" mass="56014">MAGSGIGLIDLAVILFYFAAVLAIGVLVARGVETGDDLFLAGRRLSWPEIGGSLFASNISSTTLIGLAGAAYTSGIAVSNFEWMAGVVLVFMGFFVIPIFLKSRITTIPEYLQLRFDRRARLYFSAITILLTIIVDTAGGIYAGAVVLQTFFPDLVLWQTCFALALVAGLYTAAGGLAAVVYTDVIQTVVLIVGSTILTIIVFGQFGYSWEAAKAAIPEGHLSLIRPLDDDSLPWLGTLVGVPVLGFWYWATNQYITQRVLGARSVRHAQWGANLGGLLKLLPLFIMVLPGAMAIGLFPDIENGDEVFPTLVREMLPVGLTGLVLAGLVAAIMSSIDSTLNSASTLVIKDFVEAPETPIEPKRVGRLGRITTLTLMLVAAVWAPQIASFGGLWNYLQQAFSILVPPVAAVFLLGIFWDRGGRQSAIWTLVSGHIVGLALFLATDAGWWPLHYTVNVGLMTAFSVLVFVVVALNEGYPEHAKTDGLTFEPGMSPEDDLALWKRPGVQGFVILALTAAMIVAFW</sequence>
<accession>A0A1H4C1I6</accession>
<feature type="transmembrane region" description="Helical" evidence="7">
    <location>
        <begin position="157"/>
        <end position="182"/>
    </location>
</feature>
<feature type="transmembrane region" description="Helical" evidence="7">
    <location>
        <begin position="454"/>
        <end position="472"/>
    </location>
</feature>
<dbReference type="Proteomes" id="UP000198703">
    <property type="component" value="Unassembled WGS sequence"/>
</dbReference>
<feature type="transmembrane region" description="Helical" evidence="7">
    <location>
        <begin position="6"/>
        <end position="29"/>
    </location>
</feature>
<feature type="transmembrane region" description="Helical" evidence="7">
    <location>
        <begin position="424"/>
        <end position="442"/>
    </location>
</feature>
<keyword evidence="3 7" id="KW-0812">Transmembrane</keyword>
<keyword evidence="4 7" id="KW-1133">Transmembrane helix</keyword>
<evidence type="ECO:0000256" key="3">
    <source>
        <dbReference type="ARBA" id="ARBA00022692"/>
    </source>
</evidence>
<protein>
    <submittedName>
        <fullName evidence="8">Solute:Na+ symporter, SSS family</fullName>
    </submittedName>
</protein>
<dbReference type="STRING" id="89524.SAMN05444370_106155"/>
<keyword evidence="9" id="KW-1185">Reference proteome</keyword>
<feature type="transmembrane region" description="Helical" evidence="7">
    <location>
        <begin position="271"/>
        <end position="295"/>
    </location>
</feature>
<feature type="transmembrane region" description="Helical" evidence="7">
    <location>
        <begin position="399"/>
        <end position="417"/>
    </location>
</feature>
<feature type="transmembrane region" description="Helical" evidence="7">
    <location>
        <begin position="122"/>
        <end position="145"/>
    </location>
</feature>
<dbReference type="PANTHER" id="PTHR11819:SF195">
    <property type="entry name" value="SODIUM_GLUCOSE COTRANSPORTER 4"/>
    <property type="match status" value="1"/>
</dbReference>
<dbReference type="EMBL" id="FNQM01000006">
    <property type="protein sequence ID" value="SEA54236.1"/>
    <property type="molecule type" value="Genomic_DNA"/>
</dbReference>